<protein>
    <recommendedName>
        <fullName evidence="3">Cyclase</fullName>
    </recommendedName>
</protein>
<accession>A0A8J3M593</accession>
<evidence type="ECO:0000313" key="2">
    <source>
        <dbReference type="Proteomes" id="UP000626220"/>
    </source>
</evidence>
<evidence type="ECO:0008006" key="3">
    <source>
        <dbReference type="Google" id="ProtNLM"/>
    </source>
</evidence>
<dbReference type="AlphaFoldDB" id="A0A8J3M593"/>
<keyword evidence="2" id="KW-1185">Reference proteome</keyword>
<comment type="caution">
    <text evidence="1">The sequence shown here is derived from an EMBL/GenBank/DDBJ whole genome shotgun (WGS) entry which is preliminary data.</text>
</comment>
<dbReference type="RefSeq" id="WP_189678690.1">
    <property type="nucleotide sequence ID" value="NZ_BNCJ01000001.1"/>
</dbReference>
<reference evidence="1" key="1">
    <citation type="journal article" date="2014" name="Int. J. Syst. Evol. Microbiol.">
        <title>Complete genome sequence of Corynebacterium casei LMG S-19264T (=DSM 44701T), isolated from a smear-ripened cheese.</title>
        <authorList>
            <consortium name="US DOE Joint Genome Institute (JGI-PGF)"/>
            <person name="Walter F."/>
            <person name="Albersmeier A."/>
            <person name="Kalinowski J."/>
            <person name="Ruckert C."/>
        </authorList>
    </citation>
    <scope>NUCLEOTIDE SEQUENCE</scope>
    <source>
        <strain evidence="1">KCTC 42650</strain>
    </source>
</reference>
<dbReference type="Proteomes" id="UP000626220">
    <property type="component" value="Unassembled WGS sequence"/>
</dbReference>
<gene>
    <name evidence="1" type="ORF">GCM10017056_07560</name>
</gene>
<proteinExistence type="predicted"/>
<organism evidence="1 2">
    <name type="scientific">Seohaeicola zhoushanensis</name>
    <dbReference type="NCBI Taxonomy" id="1569283"/>
    <lineage>
        <taxon>Bacteria</taxon>
        <taxon>Pseudomonadati</taxon>
        <taxon>Pseudomonadota</taxon>
        <taxon>Alphaproteobacteria</taxon>
        <taxon>Rhodobacterales</taxon>
        <taxon>Roseobacteraceae</taxon>
        <taxon>Seohaeicola</taxon>
    </lineage>
</organism>
<reference evidence="1" key="2">
    <citation type="submission" date="2020-09" db="EMBL/GenBank/DDBJ databases">
        <authorList>
            <person name="Sun Q."/>
            <person name="Kim S."/>
        </authorList>
    </citation>
    <scope>NUCLEOTIDE SEQUENCE</scope>
    <source>
        <strain evidence="1">KCTC 42650</strain>
    </source>
</reference>
<sequence length="80" mass="8839">MHLLTETTAPDFATWKSAFDADTEDRGTAGLTLLQMWRGADDPNAVTCLFEVNDRDRAQAWLDKEAALGHGVSARFLRTA</sequence>
<dbReference type="EMBL" id="BNCJ01000001">
    <property type="protein sequence ID" value="GHF38097.1"/>
    <property type="molecule type" value="Genomic_DNA"/>
</dbReference>
<name>A0A8J3M593_9RHOB</name>
<evidence type="ECO:0000313" key="1">
    <source>
        <dbReference type="EMBL" id="GHF38097.1"/>
    </source>
</evidence>